<evidence type="ECO:0000256" key="1">
    <source>
        <dbReference type="SAM" id="Phobius"/>
    </source>
</evidence>
<sequence length="84" mass="9726">IHVYCGILVLVLVNIVISFIYCFVRSLPYLFSVQRILNNNNTPFIRLVLHFSFFDLLSSTTTPPPPICRERLLIFTSKFFCGII</sequence>
<accession>A0A0K2V0F8</accession>
<dbReference type="AlphaFoldDB" id="A0A0K2V0F8"/>
<feature type="non-terminal residue" evidence="2">
    <location>
        <position position="1"/>
    </location>
</feature>
<keyword evidence="1" id="KW-1133">Transmembrane helix</keyword>
<reference evidence="2" key="1">
    <citation type="submission" date="2014-05" db="EMBL/GenBank/DDBJ databases">
        <authorList>
            <person name="Chronopoulou M."/>
        </authorList>
    </citation>
    <scope>NUCLEOTIDE SEQUENCE</scope>
    <source>
        <tissue evidence="2">Whole organism</tissue>
    </source>
</reference>
<keyword evidence="1" id="KW-0812">Transmembrane</keyword>
<evidence type="ECO:0000313" key="2">
    <source>
        <dbReference type="EMBL" id="CDW43456.1"/>
    </source>
</evidence>
<feature type="transmembrane region" description="Helical" evidence="1">
    <location>
        <begin position="6"/>
        <end position="24"/>
    </location>
</feature>
<dbReference type="EMBL" id="HACA01026095">
    <property type="protein sequence ID" value="CDW43456.1"/>
    <property type="molecule type" value="Transcribed_RNA"/>
</dbReference>
<keyword evidence="1" id="KW-0472">Membrane</keyword>
<organism evidence="2">
    <name type="scientific">Lepeophtheirus salmonis</name>
    <name type="common">Salmon louse</name>
    <name type="synonym">Caligus salmonis</name>
    <dbReference type="NCBI Taxonomy" id="72036"/>
    <lineage>
        <taxon>Eukaryota</taxon>
        <taxon>Metazoa</taxon>
        <taxon>Ecdysozoa</taxon>
        <taxon>Arthropoda</taxon>
        <taxon>Crustacea</taxon>
        <taxon>Multicrustacea</taxon>
        <taxon>Hexanauplia</taxon>
        <taxon>Copepoda</taxon>
        <taxon>Siphonostomatoida</taxon>
        <taxon>Caligidae</taxon>
        <taxon>Lepeophtheirus</taxon>
    </lineage>
</organism>
<proteinExistence type="predicted"/>
<protein>
    <submittedName>
        <fullName evidence="2">Uncharacterized protein</fullName>
    </submittedName>
</protein>
<name>A0A0K2V0F8_LEPSM</name>